<feature type="compositionally biased region" description="Basic and acidic residues" evidence="1">
    <location>
        <begin position="93"/>
        <end position="102"/>
    </location>
</feature>
<name>A0AAD9GLU9_9STRA</name>
<reference evidence="2" key="1">
    <citation type="submission" date="2023-08" db="EMBL/GenBank/DDBJ databases">
        <title>Reference Genome Resource for the Citrus Pathogen Phytophthora citrophthora.</title>
        <authorList>
            <person name="Moller H."/>
            <person name="Coetzee B."/>
            <person name="Rose L.J."/>
            <person name="Van Niekerk J.M."/>
        </authorList>
    </citation>
    <scope>NUCLEOTIDE SEQUENCE</scope>
    <source>
        <strain evidence="2">STE-U-9442</strain>
    </source>
</reference>
<protein>
    <recommendedName>
        <fullName evidence="4">M96 mating-specific protein family</fullName>
    </recommendedName>
</protein>
<evidence type="ECO:0008006" key="4">
    <source>
        <dbReference type="Google" id="ProtNLM"/>
    </source>
</evidence>
<gene>
    <name evidence="2" type="ORF">P3T76_007533</name>
</gene>
<evidence type="ECO:0000256" key="1">
    <source>
        <dbReference type="SAM" id="MobiDB-lite"/>
    </source>
</evidence>
<comment type="caution">
    <text evidence="2">The sequence shown here is derived from an EMBL/GenBank/DDBJ whole genome shotgun (WGS) entry which is preliminary data.</text>
</comment>
<accession>A0AAD9GLU9</accession>
<evidence type="ECO:0000313" key="3">
    <source>
        <dbReference type="Proteomes" id="UP001259832"/>
    </source>
</evidence>
<dbReference type="AlphaFoldDB" id="A0AAD9GLU9"/>
<keyword evidence="3" id="KW-1185">Reference proteome</keyword>
<organism evidence="2 3">
    <name type="scientific">Phytophthora citrophthora</name>
    <dbReference type="NCBI Taxonomy" id="4793"/>
    <lineage>
        <taxon>Eukaryota</taxon>
        <taxon>Sar</taxon>
        <taxon>Stramenopiles</taxon>
        <taxon>Oomycota</taxon>
        <taxon>Peronosporomycetes</taxon>
        <taxon>Peronosporales</taxon>
        <taxon>Peronosporaceae</taxon>
        <taxon>Phytophthora</taxon>
    </lineage>
</organism>
<dbReference type="EMBL" id="JASMQC010000013">
    <property type="protein sequence ID" value="KAK1940827.1"/>
    <property type="molecule type" value="Genomic_DNA"/>
</dbReference>
<sequence>MANPSTFFDELAAFLDQSAVPDVPDVDKHEEILVTGDDELLLASNELLAETEELLASYETPSTNSQEEDVISPSTTVESSEKDTQKAASRGKMSAEKRREIRSAQAAKRRLRHRQQLKLERETLKVQATELSSQLQELQTARVQREAKQGGNLMYGAWRAIAVRQLERRVQAEQQQKMLRAELLGNARKIHEMNVQLHAVLQGARETPFGLIEPNSDASGAELFKTMLSELDSHYARTDEVFQGLKFKKAPPGTYDLTRKWQNGIQYLDSTDRMEFPCDFEQTASAMTTIMMSDPGVNIENVESLDVEDAATFKFHAKYQFKPEKFADVVLYGIARKYLEKDRVVFVWRCFIEGRGEIEGFNSNETLWMVIRPGESDVEGSCGSTVVECYSRMVPMGFGECDEDMDKFLKFLVKMGEEESKEMVEMMEKLLVSEP</sequence>
<proteinExistence type="predicted"/>
<evidence type="ECO:0000313" key="2">
    <source>
        <dbReference type="EMBL" id="KAK1940827.1"/>
    </source>
</evidence>
<feature type="region of interest" description="Disordered" evidence="1">
    <location>
        <begin position="53"/>
        <end position="114"/>
    </location>
</feature>
<dbReference type="Proteomes" id="UP001259832">
    <property type="component" value="Unassembled WGS sequence"/>
</dbReference>